<dbReference type="InterPro" id="IPR009057">
    <property type="entry name" value="Homeodomain-like_sf"/>
</dbReference>
<dbReference type="EMBL" id="JAAIKR010000002">
    <property type="protein sequence ID" value="MBR9727021.1"/>
    <property type="molecule type" value="Genomic_DNA"/>
</dbReference>
<dbReference type="RefSeq" id="WP_153663078.1">
    <property type="nucleotide sequence ID" value="NZ_JAAIKR010000002.1"/>
</dbReference>
<dbReference type="PROSITE" id="PS01124">
    <property type="entry name" value="HTH_ARAC_FAMILY_2"/>
    <property type="match status" value="1"/>
</dbReference>
<dbReference type="SUPFAM" id="SSF46689">
    <property type="entry name" value="Homeodomain-like"/>
    <property type="match status" value="2"/>
</dbReference>
<dbReference type="Proteomes" id="UP000811844">
    <property type="component" value="Unassembled WGS sequence"/>
</dbReference>
<feature type="domain" description="HTH araC/xylS-type" evidence="4">
    <location>
        <begin position="192"/>
        <end position="289"/>
    </location>
</feature>
<keyword evidence="2" id="KW-0238">DNA-binding</keyword>
<proteinExistence type="predicted"/>
<dbReference type="InterPro" id="IPR018060">
    <property type="entry name" value="HTH_AraC"/>
</dbReference>
<dbReference type="Pfam" id="PF06719">
    <property type="entry name" value="AraC_N"/>
    <property type="match status" value="1"/>
</dbReference>
<sequence>MQKSKIKHLIEQRVSCDGLIETGIKGVQLFRLTQPHQCTPVIYEPMVIAIVSGAKQAILDGKQYLYDAQQYMCCSLSIPVEAGTATASPQEPLLGVCISLDTKVLTELTIEMETVAGRANYTPTQQHPPGLALANWDEPFTDALLRLLQLGDNKTDCAILGNNRLREVYYALLNGDAGATVKQAFGVGNDIARTIEVLSSQLDKPITIEDIATQVGMSRAVLHRKFKQATTMSPMQFIKSMRLNSAAVSIAKGMNVSEAAMQNGYVSASQFSREFKRLFGQTPKQWRGDNKQLYLS</sequence>
<dbReference type="PROSITE" id="PS00041">
    <property type="entry name" value="HTH_ARAC_FAMILY_1"/>
    <property type="match status" value="1"/>
</dbReference>
<keyword evidence="3" id="KW-0804">Transcription</keyword>
<dbReference type="PANTHER" id="PTHR43436">
    <property type="entry name" value="ARAC-FAMILY TRANSCRIPTIONAL REGULATOR"/>
    <property type="match status" value="1"/>
</dbReference>
<evidence type="ECO:0000256" key="3">
    <source>
        <dbReference type="ARBA" id="ARBA00023163"/>
    </source>
</evidence>
<evidence type="ECO:0000313" key="6">
    <source>
        <dbReference type="Proteomes" id="UP000811844"/>
    </source>
</evidence>
<dbReference type="InterPro" id="IPR020449">
    <property type="entry name" value="Tscrpt_reg_AraC-type_HTH"/>
</dbReference>
<accession>A0ABS5HZ51</accession>
<protein>
    <submittedName>
        <fullName evidence="5">AraC family transcriptional regulator</fullName>
    </submittedName>
</protein>
<dbReference type="PANTHER" id="PTHR43436:SF1">
    <property type="entry name" value="TRANSCRIPTIONAL REGULATORY PROTEIN"/>
    <property type="match status" value="1"/>
</dbReference>
<dbReference type="Gene3D" id="1.10.10.60">
    <property type="entry name" value="Homeodomain-like"/>
    <property type="match status" value="1"/>
</dbReference>
<dbReference type="InterPro" id="IPR018062">
    <property type="entry name" value="HTH_AraC-typ_CS"/>
</dbReference>
<evidence type="ECO:0000313" key="5">
    <source>
        <dbReference type="EMBL" id="MBR9727021.1"/>
    </source>
</evidence>
<comment type="caution">
    <text evidence="5">The sequence shown here is derived from an EMBL/GenBank/DDBJ whole genome shotgun (WGS) entry which is preliminary data.</text>
</comment>
<dbReference type="InterPro" id="IPR009594">
    <property type="entry name" value="Tscrpt_reg_HTH_AraC_N"/>
</dbReference>
<keyword evidence="6" id="KW-1185">Reference proteome</keyword>
<organism evidence="5 6">
    <name type="scientific">Shewanella intestini</name>
    <dbReference type="NCBI Taxonomy" id="2017544"/>
    <lineage>
        <taxon>Bacteria</taxon>
        <taxon>Pseudomonadati</taxon>
        <taxon>Pseudomonadota</taxon>
        <taxon>Gammaproteobacteria</taxon>
        <taxon>Alteromonadales</taxon>
        <taxon>Shewanellaceae</taxon>
        <taxon>Shewanella</taxon>
    </lineage>
</organism>
<evidence type="ECO:0000256" key="2">
    <source>
        <dbReference type="ARBA" id="ARBA00023125"/>
    </source>
</evidence>
<evidence type="ECO:0000256" key="1">
    <source>
        <dbReference type="ARBA" id="ARBA00023015"/>
    </source>
</evidence>
<name>A0ABS5HZ51_9GAMM</name>
<dbReference type="Pfam" id="PF12833">
    <property type="entry name" value="HTH_18"/>
    <property type="match status" value="1"/>
</dbReference>
<evidence type="ECO:0000259" key="4">
    <source>
        <dbReference type="PROSITE" id="PS01124"/>
    </source>
</evidence>
<keyword evidence="1" id="KW-0805">Transcription regulation</keyword>
<dbReference type="PRINTS" id="PR00032">
    <property type="entry name" value="HTHARAC"/>
</dbReference>
<reference evidence="5 6" key="1">
    <citation type="submission" date="2020-02" db="EMBL/GenBank/DDBJ databases">
        <title>Shewanella WXL01 sp. nov., a marine bacterium isolated from green algae in Luhuitou Fringing Reef (Northern South China Sea).</title>
        <authorList>
            <person name="Wang X."/>
        </authorList>
    </citation>
    <scope>NUCLEOTIDE SEQUENCE [LARGE SCALE GENOMIC DNA]</scope>
    <source>
        <strain evidence="5 6">MCCC 1A01895</strain>
    </source>
</reference>
<gene>
    <name evidence="5" type="ORF">G3R48_03305</name>
</gene>
<dbReference type="SMART" id="SM00342">
    <property type="entry name" value="HTH_ARAC"/>
    <property type="match status" value="1"/>
</dbReference>